<comment type="caution">
    <text evidence="1">The sequence shown here is derived from an EMBL/GenBank/DDBJ whole genome shotgun (WGS) entry which is preliminary data.</text>
</comment>
<organism evidence="1 2">
    <name type="scientific">Trichonephila inaurata madagascariensis</name>
    <dbReference type="NCBI Taxonomy" id="2747483"/>
    <lineage>
        <taxon>Eukaryota</taxon>
        <taxon>Metazoa</taxon>
        <taxon>Ecdysozoa</taxon>
        <taxon>Arthropoda</taxon>
        <taxon>Chelicerata</taxon>
        <taxon>Arachnida</taxon>
        <taxon>Araneae</taxon>
        <taxon>Araneomorphae</taxon>
        <taxon>Entelegynae</taxon>
        <taxon>Araneoidea</taxon>
        <taxon>Nephilidae</taxon>
        <taxon>Trichonephila</taxon>
        <taxon>Trichonephila inaurata</taxon>
    </lineage>
</organism>
<accession>A0A8X6KCY9</accession>
<name>A0A8X6KCY9_9ARAC</name>
<evidence type="ECO:0000313" key="1">
    <source>
        <dbReference type="EMBL" id="GFS40403.1"/>
    </source>
</evidence>
<protein>
    <submittedName>
        <fullName evidence="1">Uncharacterized protein</fullName>
    </submittedName>
</protein>
<reference evidence="1" key="1">
    <citation type="submission" date="2020-08" db="EMBL/GenBank/DDBJ databases">
        <title>Multicomponent nature underlies the extraordinary mechanical properties of spider dragline silk.</title>
        <authorList>
            <person name="Kono N."/>
            <person name="Nakamura H."/>
            <person name="Mori M."/>
            <person name="Yoshida Y."/>
            <person name="Ohtoshi R."/>
            <person name="Malay A.D."/>
            <person name="Moran D.A.P."/>
            <person name="Tomita M."/>
            <person name="Numata K."/>
            <person name="Arakawa K."/>
        </authorList>
    </citation>
    <scope>NUCLEOTIDE SEQUENCE</scope>
</reference>
<proteinExistence type="predicted"/>
<sequence>MYGRTAAKDFWKNEIRLMSLGFCTFQVEKVSRERISFFPLEDLWRFPREFRSVMGEMLSQTEELVLKRSRLLLSR</sequence>
<dbReference type="EMBL" id="BMAV01025303">
    <property type="protein sequence ID" value="GFS40403.1"/>
    <property type="molecule type" value="Genomic_DNA"/>
</dbReference>
<gene>
    <name evidence="1" type="ORF">TNIN_439921</name>
</gene>
<evidence type="ECO:0000313" key="2">
    <source>
        <dbReference type="Proteomes" id="UP000886998"/>
    </source>
</evidence>
<dbReference type="AlphaFoldDB" id="A0A8X6KCY9"/>
<keyword evidence="2" id="KW-1185">Reference proteome</keyword>
<dbReference type="Proteomes" id="UP000886998">
    <property type="component" value="Unassembled WGS sequence"/>
</dbReference>